<name>A0A4Q7LXY2_9MICO</name>
<keyword evidence="3 5" id="KW-0067">ATP-binding</keyword>
<dbReference type="CDD" id="cd03255">
    <property type="entry name" value="ABC_MJ0796_LolCDE_FtsE"/>
    <property type="match status" value="1"/>
</dbReference>
<comment type="caution">
    <text evidence="5">The sequence shown here is derived from an EMBL/GenBank/DDBJ whole genome shotgun (WGS) entry which is preliminary data.</text>
</comment>
<dbReference type="GO" id="GO:0005886">
    <property type="term" value="C:plasma membrane"/>
    <property type="evidence" value="ECO:0007669"/>
    <property type="project" value="TreeGrafter"/>
</dbReference>
<dbReference type="SMART" id="SM00382">
    <property type="entry name" value="AAA"/>
    <property type="match status" value="1"/>
</dbReference>
<evidence type="ECO:0000313" key="5">
    <source>
        <dbReference type="EMBL" id="RZS59403.1"/>
    </source>
</evidence>
<dbReference type="GO" id="GO:0022857">
    <property type="term" value="F:transmembrane transporter activity"/>
    <property type="evidence" value="ECO:0007669"/>
    <property type="project" value="TreeGrafter"/>
</dbReference>
<proteinExistence type="predicted"/>
<evidence type="ECO:0000256" key="1">
    <source>
        <dbReference type="ARBA" id="ARBA00022448"/>
    </source>
</evidence>
<dbReference type="GO" id="GO:0016887">
    <property type="term" value="F:ATP hydrolysis activity"/>
    <property type="evidence" value="ECO:0007669"/>
    <property type="project" value="InterPro"/>
</dbReference>
<dbReference type="Pfam" id="PF00005">
    <property type="entry name" value="ABC_tran"/>
    <property type="match status" value="1"/>
</dbReference>
<dbReference type="InterPro" id="IPR003439">
    <property type="entry name" value="ABC_transporter-like_ATP-bd"/>
</dbReference>
<organism evidence="5 6">
    <name type="scientific">Microcella putealis</name>
    <dbReference type="NCBI Taxonomy" id="337005"/>
    <lineage>
        <taxon>Bacteria</taxon>
        <taxon>Bacillati</taxon>
        <taxon>Actinomycetota</taxon>
        <taxon>Actinomycetes</taxon>
        <taxon>Micrococcales</taxon>
        <taxon>Microbacteriaceae</taxon>
        <taxon>Microcella</taxon>
    </lineage>
</organism>
<feature type="domain" description="ABC transporter" evidence="4">
    <location>
        <begin position="6"/>
        <end position="222"/>
    </location>
</feature>
<keyword evidence="6" id="KW-1185">Reference proteome</keyword>
<dbReference type="SUPFAM" id="SSF52540">
    <property type="entry name" value="P-loop containing nucleoside triphosphate hydrolases"/>
    <property type="match status" value="1"/>
</dbReference>
<keyword evidence="2" id="KW-0547">Nucleotide-binding</keyword>
<dbReference type="InterPro" id="IPR027417">
    <property type="entry name" value="P-loop_NTPase"/>
</dbReference>
<evidence type="ECO:0000313" key="6">
    <source>
        <dbReference type="Proteomes" id="UP000293519"/>
    </source>
</evidence>
<dbReference type="FunFam" id="3.40.50.300:FF:000032">
    <property type="entry name" value="Export ABC transporter ATP-binding protein"/>
    <property type="match status" value="1"/>
</dbReference>
<dbReference type="InterPro" id="IPR017871">
    <property type="entry name" value="ABC_transporter-like_CS"/>
</dbReference>
<dbReference type="GO" id="GO:0005524">
    <property type="term" value="F:ATP binding"/>
    <property type="evidence" value="ECO:0007669"/>
    <property type="project" value="UniProtKB-KW"/>
</dbReference>
<dbReference type="InterPro" id="IPR017911">
    <property type="entry name" value="MacB-like_ATP-bd"/>
</dbReference>
<dbReference type="AlphaFoldDB" id="A0A4Q7LXY2"/>
<dbReference type="PANTHER" id="PTHR24220:SF685">
    <property type="entry name" value="ABC TRANSPORTER RELATED"/>
    <property type="match status" value="1"/>
</dbReference>
<dbReference type="InterPro" id="IPR003593">
    <property type="entry name" value="AAA+_ATPase"/>
</dbReference>
<keyword evidence="1" id="KW-0813">Transport</keyword>
<dbReference type="Gene3D" id="3.40.50.300">
    <property type="entry name" value="P-loop containing nucleotide triphosphate hydrolases"/>
    <property type="match status" value="1"/>
</dbReference>
<dbReference type="RefSeq" id="WP_130484491.1">
    <property type="nucleotide sequence ID" value="NZ_SGWW01000001.1"/>
</dbReference>
<sequence length="223" mass="23041">MTDALLTARGIARAYGRGDTAHTVLAGIDLDARAGELVVVRGASGTGKTTLLSILAGLDAPDAGAVTVDGRELASLSEAEAAELRRDTLGFVAQTFGLIPLLTAAENVEVPLRIARTAPSERDARVAAALDAVGLSAHTRQRPDELSGGQQQRVAIARALVTHPRILIADEPTSQLDSATGAAIMDVIVARVRDDNVAAIVATHDPAVVERADRVVDVGAHAD</sequence>
<dbReference type="PROSITE" id="PS00211">
    <property type="entry name" value="ABC_TRANSPORTER_1"/>
    <property type="match status" value="1"/>
</dbReference>
<evidence type="ECO:0000256" key="3">
    <source>
        <dbReference type="ARBA" id="ARBA00022840"/>
    </source>
</evidence>
<dbReference type="InterPro" id="IPR015854">
    <property type="entry name" value="ABC_transpr_LolD-like"/>
</dbReference>
<dbReference type="OrthoDB" id="9802264at2"/>
<dbReference type="GO" id="GO:0098796">
    <property type="term" value="C:membrane protein complex"/>
    <property type="evidence" value="ECO:0007669"/>
    <property type="project" value="UniProtKB-ARBA"/>
</dbReference>
<dbReference type="EMBL" id="SGWW01000001">
    <property type="protein sequence ID" value="RZS59403.1"/>
    <property type="molecule type" value="Genomic_DNA"/>
</dbReference>
<accession>A0A4Q7LXY2</accession>
<dbReference type="Proteomes" id="UP000293519">
    <property type="component" value="Unassembled WGS sequence"/>
</dbReference>
<reference evidence="5 6" key="1">
    <citation type="journal article" date="2015" name="Stand. Genomic Sci.">
        <title>Genomic Encyclopedia of Bacterial and Archaeal Type Strains, Phase III: the genomes of soil and plant-associated and newly described type strains.</title>
        <authorList>
            <person name="Whitman W.B."/>
            <person name="Woyke T."/>
            <person name="Klenk H.P."/>
            <person name="Zhou Y."/>
            <person name="Lilburn T.G."/>
            <person name="Beck B.J."/>
            <person name="De Vos P."/>
            <person name="Vandamme P."/>
            <person name="Eisen J.A."/>
            <person name="Garrity G."/>
            <person name="Hugenholtz P."/>
            <person name="Kyrpides N.C."/>
        </authorList>
    </citation>
    <scope>NUCLEOTIDE SEQUENCE [LARGE SCALE GENOMIC DNA]</scope>
    <source>
        <strain evidence="5 6">CV2</strain>
    </source>
</reference>
<gene>
    <name evidence="5" type="ORF">EV141_0626</name>
</gene>
<dbReference type="PROSITE" id="PS50893">
    <property type="entry name" value="ABC_TRANSPORTER_2"/>
    <property type="match status" value="1"/>
</dbReference>
<evidence type="ECO:0000259" key="4">
    <source>
        <dbReference type="PROSITE" id="PS50893"/>
    </source>
</evidence>
<dbReference type="PANTHER" id="PTHR24220">
    <property type="entry name" value="IMPORT ATP-BINDING PROTEIN"/>
    <property type="match status" value="1"/>
</dbReference>
<evidence type="ECO:0000256" key="2">
    <source>
        <dbReference type="ARBA" id="ARBA00022741"/>
    </source>
</evidence>
<protein>
    <submittedName>
        <fullName evidence="5">Putative ABC transport system ATP-binding protein</fullName>
    </submittedName>
</protein>